<dbReference type="Proteomes" id="UP000293347">
    <property type="component" value="Unassembled WGS sequence"/>
</dbReference>
<dbReference type="RefSeq" id="WP_131593583.1">
    <property type="nucleotide sequence ID" value="NZ_SJSL01000001.1"/>
</dbReference>
<accession>A0A4R0NQ85</accession>
<dbReference type="EMBL" id="SJSL01000001">
    <property type="protein sequence ID" value="TCD03202.1"/>
    <property type="molecule type" value="Genomic_DNA"/>
</dbReference>
<proteinExistence type="predicted"/>
<evidence type="ECO:0008006" key="3">
    <source>
        <dbReference type="Google" id="ProtNLM"/>
    </source>
</evidence>
<evidence type="ECO:0000313" key="2">
    <source>
        <dbReference type="Proteomes" id="UP000293347"/>
    </source>
</evidence>
<gene>
    <name evidence="1" type="ORF">EZ437_04310</name>
</gene>
<dbReference type="OrthoDB" id="8420916at2"/>
<sequence length="411" mass="47125">MNAEVIDEITEGVAKCYLIRVKLTDYITSLPGDYRDYEVQREIVNNSYLDNLIQTILERRHIPQMVLVAEDSTLQPHNGNIKIGAFKVLDGLQRTYRLKVIYDTIQLAISELKASPNIVDLSRSQLSREYREQLREIKSSAILFEKLLNYFSENAYEDPIALNQLLDRSQWFELWVGLEPPDEVNKMLILNAGHKAVKNQHQLELLFSNMLPLFKNMNHVGFEVIRERDTSTIAYSKHRVAGQFHFSHLITSVLSFNAGKPITNNVNLIQKANSDDFDDTIFEKLISYNFIEQFISTLMLLDDELSKVYGDVAIRWLGRETSLTGLFAACGKYSKERDLIPVVALTELTQKITANPHALNLKNFEEIRNSLNLSKVNIGNVNKKAVFDASFDLLSGYSDFIIWQSYFNKAV</sequence>
<name>A0A4R0NQ85_9SPHI</name>
<dbReference type="AlphaFoldDB" id="A0A4R0NQ85"/>
<reference evidence="1 2" key="1">
    <citation type="submission" date="2019-02" db="EMBL/GenBank/DDBJ databases">
        <title>Pedobacter sp. RP-1-14 sp. nov., isolated from Arctic soil.</title>
        <authorList>
            <person name="Dahal R.H."/>
        </authorList>
    </citation>
    <scope>NUCLEOTIDE SEQUENCE [LARGE SCALE GENOMIC DNA]</scope>
    <source>
        <strain evidence="1 2">RP-1-14</strain>
    </source>
</reference>
<comment type="caution">
    <text evidence="1">The sequence shown here is derived from an EMBL/GenBank/DDBJ whole genome shotgun (WGS) entry which is preliminary data.</text>
</comment>
<evidence type="ECO:0000313" key="1">
    <source>
        <dbReference type="EMBL" id="TCD03202.1"/>
    </source>
</evidence>
<protein>
    <recommendedName>
        <fullName evidence="3">DUF262 domain-containing protein</fullName>
    </recommendedName>
</protein>
<keyword evidence="2" id="KW-1185">Reference proteome</keyword>
<organism evidence="1 2">
    <name type="scientific">Pedobacter psychroterrae</name>
    <dbReference type="NCBI Taxonomy" id="2530453"/>
    <lineage>
        <taxon>Bacteria</taxon>
        <taxon>Pseudomonadati</taxon>
        <taxon>Bacteroidota</taxon>
        <taxon>Sphingobacteriia</taxon>
        <taxon>Sphingobacteriales</taxon>
        <taxon>Sphingobacteriaceae</taxon>
        <taxon>Pedobacter</taxon>
    </lineage>
</organism>